<protein>
    <submittedName>
        <fullName evidence="1">21724_t:CDS:1</fullName>
    </submittedName>
</protein>
<dbReference type="EMBL" id="CAJVQA010021008">
    <property type="protein sequence ID" value="CAG8766841.1"/>
    <property type="molecule type" value="Genomic_DNA"/>
</dbReference>
<proteinExistence type="predicted"/>
<evidence type="ECO:0000313" key="1">
    <source>
        <dbReference type="EMBL" id="CAG8766841.1"/>
    </source>
</evidence>
<feature type="non-terminal residue" evidence="1">
    <location>
        <position position="154"/>
    </location>
</feature>
<sequence length="154" mass="18566">EITCYSKDINNTCNNSEPVFLKENDSFDNFDDFYVRRFAEYKGFKVKLGYVKIVDATKSSKWVLQMTKKATNNKYPCVFVTDSNLGMEHAITLEYPEMHHLFVFGDSFEKFYSKFWQYRNADTLYGFEYYWNQLMNFSDAKPYLEWYLYECQHS</sequence>
<dbReference type="AlphaFoldDB" id="A0A9N9J657"/>
<dbReference type="Proteomes" id="UP000789759">
    <property type="component" value="Unassembled WGS sequence"/>
</dbReference>
<gene>
    <name evidence="1" type="ORF">CPELLU_LOCUS15632</name>
</gene>
<dbReference type="OrthoDB" id="742364at2759"/>
<comment type="caution">
    <text evidence="1">The sequence shown here is derived from an EMBL/GenBank/DDBJ whole genome shotgun (WGS) entry which is preliminary data.</text>
</comment>
<reference evidence="1" key="1">
    <citation type="submission" date="2021-06" db="EMBL/GenBank/DDBJ databases">
        <authorList>
            <person name="Kallberg Y."/>
            <person name="Tangrot J."/>
            <person name="Rosling A."/>
        </authorList>
    </citation>
    <scope>NUCLEOTIDE SEQUENCE</scope>
    <source>
        <strain evidence="1">FL966</strain>
    </source>
</reference>
<name>A0A9N9J657_9GLOM</name>
<evidence type="ECO:0000313" key="2">
    <source>
        <dbReference type="Proteomes" id="UP000789759"/>
    </source>
</evidence>
<accession>A0A9N9J657</accession>
<keyword evidence="2" id="KW-1185">Reference proteome</keyword>
<organism evidence="1 2">
    <name type="scientific">Cetraspora pellucida</name>
    <dbReference type="NCBI Taxonomy" id="1433469"/>
    <lineage>
        <taxon>Eukaryota</taxon>
        <taxon>Fungi</taxon>
        <taxon>Fungi incertae sedis</taxon>
        <taxon>Mucoromycota</taxon>
        <taxon>Glomeromycotina</taxon>
        <taxon>Glomeromycetes</taxon>
        <taxon>Diversisporales</taxon>
        <taxon>Gigasporaceae</taxon>
        <taxon>Cetraspora</taxon>
    </lineage>
</organism>